<sequence>MPECQRCFTTGRKCLGYERSYSFKITTSKTWPKGGNAKKITHEEGRSDGVIDQTRSFAEPNLQAPLCMQLGQTAVVCDAFSGVFMDLLFPKNTDLRQNINSPGSWISSLATLLGSRNETLNQGLLALYTGFVGRKNGDAALINRSAELYSNALHGLRRSDIWVRQKPSPVDIASALASIMVFSRVELLAGEGANGGYMAHIKGARHRRGYFMCHAPYNTLCLAKKEDPNYLTHKAIEAVITLPTLCEYADRLDATVFQTEKKVRRGLLTTQYLLNCASIVENNLDQWLPEMTSVTPCPIVIEASDAEITISPQPHDIGVTAAQASDLWMLHWSLTIRFNLLIRQLHNRFSTLSALVSDPIQLSPGLKNLGKDFSTLDRFADYIRRTLDKGLADNTLQAQGVMAYFFNLHWYWEQRNNIEQKNWCIQSLRNMANNQRLGLDVQVVKNPQKRPSLSAPFLADDFI</sequence>
<organism evidence="1 2">
    <name type="scientific">Trichoderma lentiforme</name>
    <dbReference type="NCBI Taxonomy" id="1567552"/>
    <lineage>
        <taxon>Eukaryota</taxon>
        <taxon>Fungi</taxon>
        <taxon>Dikarya</taxon>
        <taxon>Ascomycota</taxon>
        <taxon>Pezizomycotina</taxon>
        <taxon>Sordariomycetes</taxon>
        <taxon>Hypocreomycetidae</taxon>
        <taxon>Hypocreales</taxon>
        <taxon>Hypocreaceae</taxon>
        <taxon>Trichoderma</taxon>
    </lineage>
</organism>
<protein>
    <recommendedName>
        <fullName evidence="3">Zn(2)-C6 fungal-type domain-containing protein</fullName>
    </recommendedName>
</protein>
<dbReference type="PANTHER" id="PTHR38111:SF9">
    <property type="entry name" value="ZN(2)-C6 FUNGAL-TYPE DOMAIN-CONTAINING PROTEIN"/>
    <property type="match status" value="1"/>
</dbReference>
<reference evidence="1 2" key="1">
    <citation type="submission" date="2018-06" db="EMBL/GenBank/DDBJ databases">
        <title>Genome analysis of cellulolytic fungus Trichoderma lentiforme CFAM-422.</title>
        <authorList>
            <person name="Steindorff A.S."/>
            <person name="Formighieri E.F."/>
            <person name="Midorikawa G.E.O."/>
            <person name="Tamietti M.S."/>
            <person name="Ramos E.Z."/>
            <person name="Silva A.S."/>
            <person name="Bon E.P.S."/>
            <person name="Mendes T.D."/>
            <person name="Damaso M.C.T."/>
            <person name="Favaro L.C.L."/>
        </authorList>
    </citation>
    <scope>NUCLEOTIDE SEQUENCE [LARGE SCALE GENOMIC DNA]</scope>
    <source>
        <strain evidence="1 2">CFAM-422</strain>
    </source>
</reference>
<dbReference type="PANTHER" id="PTHR38111">
    <property type="entry name" value="ZN(2)-C6 FUNGAL-TYPE DOMAIN-CONTAINING PROTEIN-RELATED"/>
    <property type="match status" value="1"/>
</dbReference>
<dbReference type="AlphaFoldDB" id="A0A9P4XM14"/>
<evidence type="ECO:0000313" key="1">
    <source>
        <dbReference type="EMBL" id="KAF3076626.1"/>
    </source>
</evidence>
<keyword evidence="2" id="KW-1185">Reference proteome</keyword>
<dbReference type="Proteomes" id="UP000801864">
    <property type="component" value="Unassembled WGS sequence"/>
</dbReference>
<name>A0A9P4XM14_9HYPO</name>
<dbReference type="InterPro" id="IPR053178">
    <property type="entry name" value="Osmoadaptation_assoc"/>
</dbReference>
<evidence type="ECO:0000313" key="2">
    <source>
        <dbReference type="Proteomes" id="UP000801864"/>
    </source>
</evidence>
<dbReference type="EMBL" id="QLNT01000002">
    <property type="protein sequence ID" value="KAF3076626.1"/>
    <property type="molecule type" value="Genomic_DNA"/>
</dbReference>
<gene>
    <name evidence="1" type="ORF">CFAM422_001862</name>
</gene>
<comment type="caution">
    <text evidence="1">The sequence shown here is derived from an EMBL/GenBank/DDBJ whole genome shotgun (WGS) entry which is preliminary data.</text>
</comment>
<accession>A0A9P4XM14</accession>
<proteinExistence type="predicted"/>
<evidence type="ECO:0008006" key="3">
    <source>
        <dbReference type="Google" id="ProtNLM"/>
    </source>
</evidence>